<dbReference type="Proteomes" id="UP001379235">
    <property type="component" value="Unassembled WGS sequence"/>
</dbReference>
<evidence type="ECO:0000256" key="1">
    <source>
        <dbReference type="ARBA" id="ARBA00006484"/>
    </source>
</evidence>
<feature type="domain" description="Ketoreductase" evidence="3">
    <location>
        <begin position="13"/>
        <end position="198"/>
    </location>
</feature>
<sequence length="255" mass="26530">MNRPAEISGIAGSTVLVTGASGGLGEALCEMLAANGALVAAGARRADKVEELVARIHARGGQACACPMDVTDEQSVAAAWDVAERELGPVSGVIANAGITIDGLALDLSPASFRTVIDTNLTGVFLTLREGARRMVGRRAEGRMIAIASVLADKVVPGIAPYAASKAAVVQLVRALALEWAARGISVNAISPGYIRTDINQAFMDSRAGERFVAGFPRQRLLQPTDILPLAQLLLSDAARTITGRNFVVDDGQTL</sequence>
<dbReference type="SMART" id="SM00822">
    <property type="entry name" value="PKS_KR"/>
    <property type="match status" value="1"/>
</dbReference>
<proteinExistence type="inferred from homology"/>
<comment type="similarity">
    <text evidence="1 2">Belongs to the short-chain dehydrogenases/reductases (SDR) family.</text>
</comment>
<dbReference type="EMBL" id="JBBHJY010000006">
    <property type="protein sequence ID" value="MEJ6010815.1"/>
    <property type="molecule type" value="Genomic_DNA"/>
</dbReference>
<dbReference type="InterPro" id="IPR036291">
    <property type="entry name" value="NAD(P)-bd_dom_sf"/>
</dbReference>
<dbReference type="InterPro" id="IPR002347">
    <property type="entry name" value="SDR_fam"/>
</dbReference>
<comment type="caution">
    <text evidence="4">The sequence shown here is derived from an EMBL/GenBank/DDBJ whole genome shotgun (WGS) entry which is preliminary data.</text>
</comment>
<organism evidence="4 5">
    <name type="scientific">Novosphingobium aquae</name>
    <dbReference type="NCBI Taxonomy" id="3133435"/>
    <lineage>
        <taxon>Bacteria</taxon>
        <taxon>Pseudomonadati</taxon>
        <taxon>Pseudomonadota</taxon>
        <taxon>Alphaproteobacteria</taxon>
        <taxon>Sphingomonadales</taxon>
        <taxon>Sphingomonadaceae</taxon>
        <taxon>Novosphingobium</taxon>
    </lineage>
</organism>
<evidence type="ECO:0000259" key="3">
    <source>
        <dbReference type="SMART" id="SM00822"/>
    </source>
</evidence>
<dbReference type="SUPFAM" id="SSF51735">
    <property type="entry name" value="NAD(P)-binding Rossmann-fold domains"/>
    <property type="match status" value="1"/>
</dbReference>
<dbReference type="InterPro" id="IPR057326">
    <property type="entry name" value="KR_dom"/>
</dbReference>
<dbReference type="RefSeq" id="WP_339967635.1">
    <property type="nucleotide sequence ID" value="NZ_JBBHJY010000006.1"/>
</dbReference>
<name>A0ABU8SA24_9SPHN</name>
<dbReference type="InterPro" id="IPR020904">
    <property type="entry name" value="Sc_DH/Rdtase_CS"/>
</dbReference>
<dbReference type="PANTHER" id="PTHR42760">
    <property type="entry name" value="SHORT-CHAIN DEHYDROGENASES/REDUCTASES FAMILY MEMBER"/>
    <property type="match status" value="1"/>
</dbReference>
<dbReference type="PRINTS" id="PR00081">
    <property type="entry name" value="GDHRDH"/>
</dbReference>
<protein>
    <submittedName>
        <fullName evidence="4">SDR family NAD(P)-dependent oxidoreductase</fullName>
    </submittedName>
</protein>
<dbReference type="CDD" id="cd05233">
    <property type="entry name" value="SDR_c"/>
    <property type="match status" value="1"/>
</dbReference>
<keyword evidence="5" id="KW-1185">Reference proteome</keyword>
<dbReference type="PROSITE" id="PS00061">
    <property type="entry name" value="ADH_SHORT"/>
    <property type="match status" value="1"/>
</dbReference>
<gene>
    <name evidence="4" type="ORF">WG900_12905</name>
</gene>
<dbReference type="PANTHER" id="PTHR42760:SF135">
    <property type="entry name" value="BLL7886 PROTEIN"/>
    <property type="match status" value="1"/>
</dbReference>
<evidence type="ECO:0000313" key="5">
    <source>
        <dbReference type="Proteomes" id="UP001379235"/>
    </source>
</evidence>
<evidence type="ECO:0000256" key="2">
    <source>
        <dbReference type="RuleBase" id="RU000363"/>
    </source>
</evidence>
<dbReference type="PRINTS" id="PR00080">
    <property type="entry name" value="SDRFAMILY"/>
</dbReference>
<evidence type="ECO:0000313" key="4">
    <source>
        <dbReference type="EMBL" id="MEJ6010815.1"/>
    </source>
</evidence>
<reference evidence="4 5" key="1">
    <citation type="submission" date="2024-03" db="EMBL/GenBank/DDBJ databases">
        <authorList>
            <person name="Jo J.-H."/>
        </authorList>
    </citation>
    <scope>NUCLEOTIDE SEQUENCE [LARGE SCALE GENOMIC DNA]</scope>
    <source>
        <strain evidence="4 5">AS3R-12</strain>
    </source>
</reference>
<accession>A0ABU8SA24</accession>
<dbReference type="Gene3D" id="3.40.50.720">
    <property type="entry name" value="NAD(P)-binding Rossmann-like Domain"/>
    <property type="match status" value="1"/>
</dbReference>
<dbReference type="Pfam" id="PF00106">
    <property type="entry name" value="adh_short"/>
    <property type="match status" value="1"/>
</dbReference>